<organism evidence="2 3">
    <name type="scientific">Elysia crispata</name>
    <name type="common">lettuce slug</name>
    <dbReference type="NCBI Taxonomy" id="231223"/>
    <lineage>
        <taxon>Eukaryota</taxon>
        <taxon>Metazoa</taxon>
        <taxon>Spiralia</taxon>
        <taxon>Lophotrochozoa</taxon>
        <taxon>Mollusca</taxon>
        <taxon>Gastropoda</taxon>
        <taxon>Heterobranchia</taxon>
        <taxon>Euthyneura</taxon>
        <taxon>Panpulmonata</taxon>
        <taxon>Sacoglossa</taxon>
        <taxon>Placobranchoidea</taxon>
        <taxon>Plakobranchidae</taxon>
        <taxon>Elysia</taxon>
    </lineage>
</organism>
<dbReference type="Proteomes" id="UP001283361">
    <property type="component" value="Unassembled WGS sequence"/>
</dbReference>
<dbReference type="AlphaFoldDB" id="A0AAE1ARA1"/>
<sequence length="128" mass="13934">MRNPTRVSENLKLPKREKNQDRPAAMNRDVNVPLVKTQDGKEFDPKHKSSIVGSVASGADLDAEQKLLISTEESPTSVDLACPSSPTSPRELGLSRRCAARVLICHAEASPTLVLQAAAKFRCRNAEL</sequence>
<name>A0AAE1ARA1_9GAST</name>
<keyword evidence="3" id="KW-1185">Reference proteome</keyword>
<comment type="caution">
    <text evidence="2">The sequence shown here is derived from an EMBL/GenBank/DDBJ whole genome shotgun (WGS) entry which is preliminary data.</text>
</comment>
<gene>
    <name evidence="2" type="ORF">RRG08_012479</name>
</gene>
<feature type="region of interest" description="Disordered" evidence="1">
    <location>
        <begin position="1"/>
        <end position="56"/>
    </location>
</feature>
<reference evidence="2" key="1">
    <citation type="journal article" date="2023" name="G3 (Bethesda)">
        <title>A reference genome for the long-term kleptoplast-retaining sea slug Elysia crispata morphotype clarki.</title>
        <authorList>
            <person name="Eastman K.E."/>
            <person name="Pendleton A.L."/>
            <person name="Shaikh M.A."/>
            <person name="Suttiyut T."/>
            <person name="Ogas R."/>
            <person name="Tomko P."/>
            <person name="Gavelis G."/>
            <person name="Widhalm J.R."/>
            <person name="Wisecaver J.H."/>
        </authorList>
    </citation>
    <scope>NUCLEOTIDE SEQUENCE</scope>
    <source>
        <strain evidence="2">ECLA1</strain>
    </source>
</reference>
<feature type="compositionally biased region" description="Basic and acidic residues" evidence="1">
    <location>
        <begin position="12"/>
        <end position="21"/>
    </location>
</feature>
<accession>A0AAE1ARA1</accession>
<protein>
    <submittedName>
        <fullName evidence="2">Uncharacterized protein</fullName>
    </submittedName>
</protein>
<proteinExistence type="predicted"/>
<evidence type="ECO:0000313" key="3">
    <source>
        <dbReference type="Proteomes" id="UP001283361"/>
    </source>
</evidence>
<evidence type="ECO:0000256" key="1">
    <source>
        <dbReference type="SAM" id="MobiDB-lite"/>
    </source>
</evidence>
<feature type="region of interest" description="Disordered" evidence="1">
    <location>
        <begin position="70"/>
        <end position="91"/>
    </location>
</feature>
<evidence type="ECO:0000313" key="2">
    <source>
        <dbReference type="EMBL" id="KAK3791292.1"/>
    </source>
</evidence>
<feature type="compositionally biased region" description="Basic and acidic residues" evidence="1">
    <location>
        <begin position="38"/>
        <end position="47"/>
    </location>
</feature>
<dbReference type="EMBL" id="JAWDGP010001473">
    <property type="protein sequence ID" value="KAK3791292.1"/>
    <property type="molecule type" value="Genomic_DNA"/>
</dbReference>